<keyword evidence="3" id="KW-1185">Reference proteome</keyword>
<evidence type="ECO:0000313" key="3">
    <source>
        <dbReference type="Proteomes" id="UP001216674"/>
    </source>
</evidence>
<comment type="caution">
    <text evidence="2">The sequence shown here is derived from an EMBL/GenBank/DDBJ whole genome shotgun (WGS) entry which is preliminary data.</text>
</comment>
<reference evidence="2 3" key="1">
    <citation type="submission" date="2023-03" db="EMBL/GenBank/DDBJ databases">
        <title>Draft assemblies of triclosan tolerant bacteria isolated from returned activated sludge.</title>
        <authorList>
            <person name="Van Hamelsveld S."/>
        </authorList>
    </citation>
    <scope>NUCLEOTIDE SEQUENCE [LARGE SCALE GENOMIC DNA]</scope>
    <source>
        <strain evidence="2 3">GW210010_S58</strain>
    </source>
</reference>
<accession>A0ABT6AGT8</accession>
<organism evidence="2 3">
    <name type="scientific">Cupriavidus basilensis</name>
    <dbReference type="NCBI Taxonomy" id="68895"/>
    <lineage>
        <taxon>Bacteria</taxon>
        <taxon>Pseudomonadati</taxon>
        <taxon>Pseudomonadota</taxon>
        <taxon>Betaproteobacteria</taxon>
        <taxon>Burkholderiales</taxon>
        <taxon>Burkholderiaceae</taxon>
        <taxon>Cupriavidus</taxon>
    </lineage>
</organism>
<evidence type="ECO:0000313" key="2">
    <source>
        <dbReference type="EMBL" id="MDF3831816.1"/>
    </source>
</evidence>
<keyword evidence="1" id="KW-0175">Coiled coil</keyword>
<dbReference type="Gene3D" id="1.20.5.1700">
    <property type="match status" value="1"/>
</dbReference>
<dbReference type="Proteomes" id="UP001216674">
    <property type="component" value="Unassembled WGS sequence"/>
</dbReference>
<dbReference type="RefSeq" id="WP_276263589.1">
    <property type="nucleotide sequence ID" value="NZ_JARJLM010000036.1"/>
</dbReference>
<gene>
    <name evidence="2" type="ORF">P3W85_02425</name>
</gene>
<feature type="coiled-coil region" evidence="1">
    <location>
        <begin position="36"/>
        <end position="77"/>
    </location>
</feature>
<proteinExistence type="predicted"/>
<protein>
    <submittedName>
        <fullName evidence="2">Uncharacterized protein</fullName>
    </submittedName>
</protein>
<evidence type="ECO:0000256" key="1">
    <source>
        <dbReference type="SAM" id="Coils"/>
    </source>
</evidence>
<sequence>MSNAERQAAYRARRKASVTVTENAGVFRGEVMHQDVGGLEDAMAELRAELEATKAELAEAHETIDDMTGQLARMRLQRNEAAAVSGKLKAELAAAKKGVEKSVTRNGNPVQFDFMVDLVSRVRKARSWTARHAIADLPGWEAFAADSRTTSDMRKALWNAMTGDSMS</sequence>
<dbReference type="EMBL" id="JARJLM010000036">
    <property type="protein sequence ID" value="MDF3831816.1"/>
    <property type="molecule type" value="Genomic_DNA"/>
</dbReference>
<name>A0ABT6AGT8_9BURK</name>